<organism evidence="10 11">
    <name type="scientific">Arthrobacter cheniae</name>
    <dbReference type="NCBI Taxonomy" id="1258888"/>
    <lineage>
        <taxon>Bacteria</taxon>
        <taxon>Bacillati</taxon>
        <taxon>Actinomycetota</taxon>
        <taxon>Actinomycetes</taxon>
        <taxon>Micrococcales</taxon>
        <taxon>Micrococcaceae</taxon>
        <taxon>Arthrobacter</taxon>
    </lineage>
</organism>
<protein>
    <recommendedName>
        <fullName evidence="9">Peptidase M48 domain-containing protein</fullName>
    </recommendedName>
</protein>
<evidence type="ECO:0000256" key="1">
    <source>
        <dbReference type="ARBA" id="ARBA00022670"/>
    </source>
</evidence>
<dbReference type="OrthoDB" id="4955825at2"/>
<evidence type="ECO:0000256" key="3">
    <source>
        <dbReference type="ARBA" id="ARBA00022801"/>
    </source>
</evidence>
<keyword evidence="8" id="KW-0812">Transmembrane</keyword>
<keyword evidence="8" id="KW-1133">Transmembrane helix</keyword>
<evidence type="ECO:0000259" key="9">
    <source>
        <dbReference type="Pfam" id="PF01435"/>
    </source>
</evidence>
<keyword evidence="1 6" id="KW-0645">Protease</keyword>
<evidence type="ECO:0000256" key="4">
    <source>
        <dbReference type="ARBA" id="ARBA00022833"/>
    </source>
</evidence>
<keyword evidence="5 6" id="KW-0482">Metalloprotease</keyword>
<evidence type="ECO:0000256" key="5">
    <source>
        <dbReference type="ARBA" id="ARBA00023049"/>
    </source>
</evidence>
<feature type="transmembrane region" description="Helical" evidence="8">
    <location>
        <begin position="263"/>
        <end position="284"/>
    </location>
</feature>
<proteinExistence type="inferred from homology"/>
<dbReference type="InterPro" id="IPR001915">
    <property type="entry name" value="Peptidase_M48"/>
</dbReference>
<keyword evidence="8" id="KW-0472">Membrane</keyword>
<evidence type="ECO:0000256" key="7">
    <source>
        <dbReference type="SAM" id="MobiDB-lite"/>
    </source>
</evidence>
<dbReference type="GO" id="GO:0046872">
    <property type="term" value="F:metal ion binding"/>
    <property type="evidence" value="ECO:0007669"/>
    <property type="project" value="UniProtKB-KW"/>
</dbReference>
<dbReference type="GO" id="GO:0004222">
    <property type="term" value="F:metalloendopeptidase activity"/>
    <property type="evidence" value="ECO:0007669"/>
    <property type="project" value="InterPro"/>
</dbReference>
<comment type="cofactor">
    <cofactor evidence="6">
        <name>Zn(2+)</name>
        <dbReference type="ChEBI" id="CHEBI:29105"/>
    </cofactor>
    <text evidence="6">Binds 1 zinc ion per subunit.</text>
</comment>
<feature type="domain" description="Peptidase M48" evidence="9">
    <location>
        <begin position="158"/>
        <end position="348"/>
    </location>
</feature>
<comment type="similarity">
    <text evidence="6">Belongs to the peptidase M48 family.</text>
</comment>
<keyword evidence="4 6" id="KW-0862">Zinc</keyword>
<keyword evidence="11" id="KW-1185">Reference proteome</keyword>
<dbReference type="Gene3D" id="3.30.2010.10">
    <property type="entry name" value="Metalloproteases ('zincins'), catalytic domain"/>
    <property type="match status" value="1"/>
</dbReference>
<evidence type="ECO:0000256" key="8">
    <source>
        <dbReference type="SAM" id="Phobius"/>
    </source>
</evidence>
<feature type="region of interest" description="Disordered" evidence="7">
    <location>
        <begin position="108"/>
        <end position="136"/>
    </location>
</feature>
<sequence>MPMPTPRRPGKSPAPGLVLKPTGPRPGRHRLERGPRLESRHHDDAYRATPHVPVWCAPAQRVHAPVADPRNDHQVVVLVHGFLRRPVHRLRGVLPVLDDRCRFPRGHRSAVLDRPTPRCPPQPRATAAHGPIIDKGPLEADDARAEDIVRTHLRTICAATGLQEPEVRIITRTGSKKQEINARFKVRRGTPTVEVTRRAALELLIDGLTFLIGHELGHFHGYHAWRVIHRWTSAGIALGLLIFLIGVAGLIVASYFGESTIVPSAWTGAGMVLTLAAIALYCAFSRREETRADLFAVTYQQTLIGAEQFFTARAADRVEKKPSTRFWRRMNLLLLDHPYRSMRLASMRTQLERGRTP</sequence>
<reference evidence="10 11" key="1">
    <citation type="submission" date="2018-09" db="EMBL/GenBank/DDBJ databases">
        <title>Novel species of Arthrobacter.</title>
        <authorList>
            <person name="Liu Q."/>
            <person name="Xin Y.-H."/>
        </authorList>
    </citation>
    <scope>NUCLEOTIDE SEQUENCE [LARGE SCALE GENOMIC DNA]</scope>
    <source>
        <strain evidence="10 11">Hz2</strain>
    </source>
</reference>
<name>A0A3A5LY42_9MICC</name>
<dbReference type="Pfam" id="PF01435">
    <property type="entry name" value="Peptidase_M48"/>
    <property type="match status" value="1"/>
</dbReference>
<feature type="compositionally biased region" description="Basic and acidic residues" evidence="7">
    <location>
        <begin position="32"/>
        <end position="42"/>
    </location>
</feature>
<dbReference type="EMBL" id="QZVT01000010">
    <property type="protein sequence ID" value="RJT76899.1"/>
    <property type="molecule type" value="Genomic_DNA"/>
</dbReference>
<keyword evidence="3 6" id="KW-0378">Hydrolase</keyword>
<comment type="caution">
    <text evidence="10">The sequence shown here is derived from an EMBL/GenBank/DDBJ whole genome shotgun (WGS) entry which is preliminary data.</text>
</comment>
<dbReference type="GO" id="GO:0006508">
    <property type="term" value="P:proteolysis"/>
    <property type="evidence" value="ECO:0007669"/>
    <property type="project" value="UniProtKB-KW"/>
</dbReference>
<evidence type="ECO:0000256" key="2">
    <source>
        <dbReference type="ARBA" id="ARBA00022723"/>
    </source>
</evidence>
<feature type="region of interest" description="Disordered" evidence="7">
    <location>
        <begin position="1"/>
        <end position="42"/>
    </location>
</feature>
<evidence type="ECO:0000313" key="10">
    <source>
        <dbReference type="EMBL" id="RJT76899.1"/>
    </source>
</evidence>
<accession>A0A3A5LY42</accession>
<feature type="transmembrane region" description="Helical" evidence="8">
    <location>
        <begin position="236"/>
        <end position="257"/>
    </location>
</feature>
<evidence type="ECO:0000256" key="6">
    <source>
        <dbReference type="RuleBase" id="RU003983"/>
    </source>
</evidence>
<gene>
    <name evidence="10" type="ORF">D6T63_15615</name>
</gene>
<dbReference type="Proteomes" id="UP000272560">
    <property type="component" value="Unassembled WGS sequence"/>
</dbReference>
<keyword evidence="2" id="KW-0479">Metal-binding</keyword>
<dbReference type="AlphaFoldDB" id="A0A3A5LY42"/>
<evidence type="ECO:0000313" key="11">
    <source>
        <dbReference type="Proteomes" id="UP000272560"/>
    </source>
</evidence>